<evidence type="ECO:0000256" key="3">
    <source>
        <dbReference type="ARBA" id="ARBA00023237"/>
    </source>
</evidence>
<dbReference type="Proteomes" id="UP000198795">
    <property type="component" value="Unassembled WGS sequence"/>
</dbReference>
<keyword evidence="8" id="KW-1185">Reference proteome</keyword>
<dbReference type="EMBL" id="FNJC01000003">
    <property type="protein sequence ID" value="SDP23152.1"/>
    <property type="molecule type" value="Genomic_DNA"/>
</dbReference>
<feature type="compositionally biased region" description="Low complexity" evidence="5">
    <location>
        <begin position="688"/>
        <end position="699"/>
    </location>
</feature>
<feature type="compositionally biased region" description="Polar residues" evidence="5">
    <location>
        <begin position="701"/>
        <end position="712"/>
    </location>
</feature>
<keyword evidence="2 4" id="KW-0472">Membrane</keyword>
<dbReference type="InterPro" id="IPR050330">
    <property type="entry name" value="Bact_OuterMem_StrucFunc"/>
</dbReference>
<gene>
    <name evidence="7" type="ORF">SAMN04488061_2574</name>
</gene>
<dbReference type="SUPFAM" id="SSF103088">
    <property type="entry name" value="OmpA-like"/>
    <property type="match status" value="1"/>
</dbReference>
<evidence type="ECO:0000256" key="1">
    <source>
        <dbReference type="ARBA" id="ARBA00004442"/>
    </source>
</evidence>
<dbReference type="PANTHER" id="PTHR30329">
    <property type="entry name" value="STATOR ELEMENT OF FLAGELLAR MOTOR COMPLEX"/>
    <property type="match status" value="1"/>
</dbReference>
<dbReference type="Gene3D" id="3.30.1330.60">
    <property type="entry name" value="OmpA-like domain"/>
    <property type="match status" value="1"/>
</dbReference>
<accession>A0A1H0R0Q2</accession>
<dbReference type="InterPro" id="IPR007055">
    <property type="entry name" value="BON_dom"/>
</dbReference>
<keyword evidence="3" id="KW-0998">Cell outer membrane</keyword>
<sequence length="841" mass="90722">MSCNPWRWLWGLLPLAILVWLTVVEERPRIEADLTARTQQALKVAGVDWANLTFSGREGTLAGHTSHDAEPEKAIQIAHSVWGVRTLAADIRRADAINDYFWQAEAADSGIRLAGYVPDETKRNTVIGLVRERFPDRPIDDRMKIGLGGPDPDPWLKTIGFGLDRLGQVKSGNVEVHQLALSVSGEALSHAAYRSAKSALSGDLPPGATLIADKITPPVVSPFKWGMQKTATQIVLNGYVPDQSTREQLFDKAKTTFPKLAIIDRMEVAGGAQEGWYAAAVAVLNSLLSLSEADVQASDGAITLKGRTPDEATAARVVAALQSALPATFKARTDLSYPPPPPPIVSPFTTHIEMRPGFVSLTGYVPSDAARTAVMTQLQKLLPDAKSVDKLALGSGAPEGWQACLFAGLDALAKLGNGTLALSDRSMQLTGRTRDEALAEALPAQVRAAANRACDSKLEIALDVPPEPNLKWRAESTGNGELTLEGEVPDKASETLLVSSAEQLFSGARLINKMTLASGTSEKWQKVSVAALQLLAKLRRGEAILDGQQLTLRGEASDAAVASAVKDQISHTLPKGYVGKPEIIVRSEAMIWADKEAKRKAAEEAARRQAEEAAKQKEEADRVAEEEAQRQAAEAEARKQEEQARLETQRATEEATRRAAEEEAAQKAAEEARRKAEEEADRRREAEAAAAAAAQARAANKPNNDPSPSTEQQKQRKAEASRCEELLQSAAATGSIRFRFASARLESGSTGTLDRLVEIVKGCPDFRIEVIGHTDAIGPSDQNLILSKERAQVVINYLTNAGIDTSRLSATGYGETRPIVPNTSASNRARNRRIEFSVKTD</sequence>
<dbReference type="CDD" id="cd07185">
    <property type="entry name" value="OmpA_C-like"/>
    <property type="match status" value="1"/>
</dbReference>
<protein>
    <submittedName>
        <fullName evidence="7">Outer membrane protein OmpA</fullName>
    </submittedName>
</protein>
<name>A0A1H0R0Q2_9HYPH</name>
<comment type="caution">
    <text evidence="7">The sequence shown here is derived from an EMBL/GenBank/DDBJ whole genome shotgun (WGS) entry which is preliminary data.</text>
</comment>
<dbReference type="InterPro" id="IPR006665">
    <property type="entry name" value="OmpA-like"/>
</dbReference>
<evidence type="ECO:0000256" key="4">
    <source>
        <dbReference type="PROSITE-ProRule" id="PRU00473"/>
    </source>
</evidence>
<dbReference type="InterPro" id="IPR006664">
    <property type="entry name" value="OMP_bac"/>
</dbReference>
<dbReference type="Gene3D" id="3.40.1520.20">
    <property type="match status" value="4"/>
</dbReference>
<feature type="domain" description="OmpA-like" evidence="6">
    <location>
        <begin position="725"/>
        <end position="841"/>
    </location>
</feature>
<feature type="region of interest" description="Disordered" evidence="5">
    <location>
        <begin position="603"/>
        <end position="724"/>
    </location>
</feature>
<comment type="subcellular location">
    <subcellularLocation>
        <location evidence="1">Cell outer membrane</location>
    </subcellularLocation>
</comment>
<dbReference type="PANTHER" id="PTHR30329:SF21">
    <property type="entry name" value="LIPOPROTEIN YIAD-RELATED"/>
    <property type="match status" value="1"/>
</dbReference>
<dbReference type="PROSITE" id="PS51123">
    <property type="entry name" value="OMPA_2"/>
    <property type="match status" value="1"/>
</dbReference>
<feature type="compositionally biased region" description="Basic and acidic residues" evidence="5">
    <location>
        <begin position="713"/>
        <end position="724"/>
    </location>
</feature>
<reference evidence="7 8" key="1">
    <citation type="submission" date="2016-10" db="EMBL/GenBank/DDBJ databases">
        <authorList>
            <person name="Varghese N."/>
            <person name="Submissions S."/>
        </authorList>
    </citation>
    <scope>NUCLEOTIDE SEQUENCE [LARGE SCALE GENOMIC DNA]</scope>
    <source>
        <strain evidence="7 8">CGMCC 1.6497</strain>
    </source>
</reference>
<dbReference type="InterPro" id="IPR036737">
    <property type="entry name" value="OmpA-like_sf"/>
</dbReference>
<dbReference type="Pfam" id="PF00691">
    <property type="entry name" value="OmpA"/>
    <property type="match status" value="1"/>
</dbReference>
<evidence type="ECO:0000259" key="6">
    <source>
        <dbReference type="PROSITE" id="PS51123"/>
    </source>
</evidence>
<evidence type="ECO:0000313" key="8">
    <source>
        <dbReference type="Proteomes" id="UP000198795"/>
    </source>
</evidence>
<dbReference type="PRINTS" id="PR01021">
    <property type="entry name" value="OMPADOMAIN"/>
</dbReference>
<organism evidence="7 8">
    <name type="scientific">Filomicrobium insigne</name>
    <dbReference type="NCBI Taxonomy" id="418854"/>
    <lineage>
        <taxon>Bacteria</taxon>
        <taxon>Pseudomonadati</taxon>
        <taxon>Pseudomonadota</taxon>
        <taxon>Alphaproteobacteria</taxon>
        <taxon>Hyphomicrobiales</taxon>
        <taxon>Hyphomicrobiaceae</taxon>
        <taxon>Filomicrobium</taxon>
    </lineage>
</organism>
<evidence type="ECO:0000256" key="2">
    <source>
        <dbReference type="ARBA" id="ARBA00023136"/>
    </source>
</evidence>
<feature type="compositionally biased region" description="Basic and acidic residues" evidence="5">
    <location>
        <begin position="603"/>
        <end position="687"/>
    </location>
</feature>
<proteinExistence type="predicted"/>
<evidence type="ECO:0000313" key="7">
    <source>
        <dbReference type="EMBL" id="SDP23152.1"/>
    </source>
</evidence>
<dbReference type="RefSeq" id="WP_090229154.1">
    <property type="nucleotide sequence ID" value="NZ_FNJC01000003.1"/>
</dbReference>
<evidence type="ECO:0000256" key="5">
    <source>
        <dbReference type="SAM" id="MobiDB-lite"/>
    </source>
</evidence>
<dbReference type="Pfam" id="PF04972">
    <property type="entry name" value="BON"/>
    <property type="match status" value="1"/>
</dbReference>